<dbReference type="EMBL" id="CACTIH010003702">
    <property type="protein sequence ID" value="CAA2982674.1"/>
    <property type="molecule type" value="Genomic_DNA"/>
</dbReference>
<protein>
    <submittedName>
        <fullName evidence="1">Uncharacterized protein</fullName>
    </submittedName>
</protein>
<comment type="caution">
    <text evidence="1">The sequence shown here is derived from an EMBL/GenBank/DDBJ whole genome shotgun (WGS) entry which is preliminary data.</text>
</comment>
<accession>A0A8S0RT58</accession>
<keyword evidence="2" id="KW-1185">Reference proteome</keyword>
<dbReference type="Gramene" id="OE9A109154T1">
    <property type="protein sequence ID" value="OE9A109154C1"/>
    <property type="gene ID" value="OE9A109154"/>
</dbReference>
<dbReference type="AlphaFoldDB" id="A0A8S0RT58"/>
<name>A0A8S0RT58_OLEEU</name>
<gene>
    <name evidence="1" type="ORF">OLEA9_A109154</name>
</gene>
<sequence>MFGHNTASCNTRNQSVKKVQVVEPNSKRIMTQENGQIAGQHSVQPTVAEWIEQDAMEKPLNAAGDAQNVELQINSNNRHHIEQNEGQFTELNQGWMVHQMFLL</sequence>
<dbReference type="Proteomes" id="UP000594638">
    <property type="component" value="Unassembled WGS sequence"/>
</dbReference>
<proteinExistence type="predicted"/>
<reference evidence="1 2" key="1">
    <citation type="submission" date="2019-12" db="EMBL/GenBank/DDBJ databases">
        <authorList>
            <person name="Alioto T."/>
            <person name="Alioto T."/>
            <person name="Gomez Garrido J."/>
        </authorList>
    </citation>
    <scope>NUCLEOTIDE SEQUENCE [LARGE SCALE GENOMIC DNA]</scope>
</reference>
<organism evidence="1 2">
    <name type="scientific">Olea europaea subsp. europaea</name>
    <dbReference type="NCBI Taxonomy" id="158383"/>
    <lineage>
        <taxon>Eukaryota</taxon>
        <taxon>Viridiplantae</taxon>
        <taxon>Streptophyta</taxon>
        <taxon>Embryophyta</taxon>
        <taxon>Tracheophyta</taxon>
        <taxon>Spermatophyta</taxon>
        <taxon>Magnoliopsida</taxon>
        <taxon>eudicotyledons</taxon>
        <taxon>Gunneridae</taxon>
        <taxon>Pentapetalae</taxon>
        <taxon>asterids</taxon>
        <taxon>lamiids</taxon>
        <taxon>Lamiales</taxon>
        <taxon>Oleaceae</taxon>
        <taxon>Oleeae</taxon>
        <taxon>Olea</taxon>
    </lineage>
</organism>
<evidence type="ECO:0000313" key="2">
    <source>
        <dbReference type="Proteomes" id="UP000594638"/>
    </source>
</evidence>
<evidence type="ECO:0000313" key="1">
    <source>
        <dbReference type="EMBL" id="CAA2982674.1"/>
    </source>
</evidence>